<feature type="non-terminal residue" evidence="1">
    <location>
        <position position="1"/>
    </location>
</feature>
<evidence type="ECO:0000313" key="1">
    <source>
        <dbReference type="EMBL" id="GAI01146.1"/>
    </source>
</evidence>
<sequence>GIRPLNNNMGTIDVPSLYNYGADITFDKGIKLDIDPTTVYNQP</sequence>
<reference evidence="1" key="1">
    <citation type="journal article" date="2014" name="Front. Microbiol.">
        <title>High frequency of phylogenetically diverse reductive dehalogenase-homologous genes in deep subseafloor sedimentary metagenomes.</title>
        <authorList>
            <person name="Kawai M."/>
            <person name="Futagami T."/>
            <person name="Toyoda A."/>
            <person name="Takaki Y."/>
            <person name="Nishi S."/>
            <person name="Hori S."/>
            <person name="Arai W."/>
            <person name="Tsubouchi T."/>
            <person name="Morono Y."/>
            <person name="Uchiyama I."/>
            <person name="Ito T."/>
            <person name="Fujiyama A."/>
            <person name="Inagaki F."/>
            <person name="Takami H."/>
        </authorList>
    </citation>
    <scope>NUCLEOTIDE SEQUENCE</scope>
    <source>
        <strain evidence="1">Expedition CK06-06</strain>
    </source>
</reference>
<comment type="caution">
    <text evidence="1">The sequence shown here is derived from an EMBL/GenBank/DDBJ whole genome shotgun (WGS) entry which is preliminary data.</text>
</comment>
<dbReference type="EMBL" id="BARU01046326">
    <property type="protein sequence ID" value="GAI01146.1"/>
    <property type="molecule type" value="Genomic_DNA"/>
</dbReference>
<name>X1L5I6_9ZZZZ</name>
<protein>
    <submittedName>
        <fullName evidence="1">Uncharacterized protein</fullName>
    </submittedName>
</protein>
<organism evidence="1">
    <name type="scientific">marine sediment metagenome</name>
    <dbReference type="NCBI Taxonomy" id="412755"/>
    <lineage>
        <taxon>unclassified sequences</taxon>
        <taxon>metagenomes</taxon>
        <taxon>ecological metagenomes</taxon>
    </lineage>
</organism>
<proteinExistence type="predicted"/>
<accession>X1L5I6</accession>
<dbReference type="AlphaFoldDB" id="X1L5I6"/>
<gene>
    <name evidence="1" type="ORF">S03H2_69935</name>
</gene>